<dbReference type="InterPro" id="IPR041664">
    <property type="entry name" value="AAA_16"/>
</dbReference>
<evidence type="ECO:0000259" key="4">
    <source>
        <dbReference type="PROSITE" id="PS50043"/>
    </source>
</evidence>
<dbReference type="GO" id="GO:0004016">
    <property type="term" value="F:adenylate cyclase activity"/>
    <property type="evidence" value="ECO:0007669"/>
    <property type="project" value="TreeGrafter"/>
</dbReference>
<dbReference type="EMBL" id="SGWX01000001">
    <property type="protein sequence ID" value="RZS60201.1"/>
    <property type="molecule type" value="Genomic_DNA"/>
</dbReference>
<dbReference type="CDD" id="cd06170">
    <property type="entry name" value="LuxR_C_like"/>
    <property type="match status" value="1"/>
</dbReference>
<gene>
    <name evidence="5" type="ORF">EV386_0451</name>
</gene>
<dbReference type="GO" id="GO:0005737">
    <property type="term" value="C:cytoplasm"/>
    <property type="evidence" value="ECO:0007669"/>
    <property type="project" value="TreeGrafter"/>
</dbReference>
<dbReference type="PANTHER" id="PTHR16305">
    <property type="entry name" value="TESTICULAR SOLUBLE ADENYLYL CYCLASE"/>
    <property type="match status" value="1"/>
</dbReference>
<evidence type="ECO:0000256" key="3">
    <source>
        <dbReference type="SAM" id="MobiDB-lite"/>
    </source>
</evidence>
<dbReference type="PANTHER" id="PTHR16305:SF35">
    <property type="entry name" value="TRANSCRIPTIONAL ACTIVATOR DOMAIN"/>
    <property type="match status" value="1"/>
</dbReference>
<dbReference type="SUPFAM" id="SSF52540">
    <property type="entry name" value="P-loop containing nucleoside triphosphate hydrolases"/>
    <property type="match status" value="1"/>
</dbReference>
<dbReference type="InterPro" id="IPR016032">
    <property type="entry name" value="Sig_transdc_resp-reg_C-effctor"/>
</dbReference>
<comment type="caution">
    <text evidence="5">The sequence shown here is derived from an EMBL/GenBank/DDBJ whole genome shotgun (WGS) entry which is preliminary data.</text>
</comment>
<feature type="domain" description="HTH luxR-type" evidence="4">
    <location>
        <begin position="861"/>
        <end position="925"/>
    </location>
</feature>
<reference evidence="5 6" key="1">
    <citation type="submission" date="2019-02" db="EMBL/GenBank/DDBJ databases">
        <title>Sequencing the genomes of 1000 actinobacteria strains.</title>
        <authorList>
            <person name="Klenk H.-P."/>
        </authorList>
    </citation>
    <scope>NUCLEOTIDE SEQUENCE [LARGE SCALE GENOMIC DNA]</scope>
    <source>
        <strain evidence="5 6">DSM 16932</strain>
    </source>
</reference>
<organism evidence="5 6">
    <name type="scientific">Xylanimonas ulmi</name>
    <dbReference type="NCBI Taxonomy" id="228973"/>
    <lineage>
        <taxon>Bacteria</taxon>
        <taxon>Bacillati</taxon>
        <taxon>Actinomycetota</taxon>
        <taxon>Actinomycetes</taxon>
        <taxon>Micrococcales</taxon>
        <taxon>Promicromonosporaceae</taxon>
        <taxon>Xylanimonas</taxon>
    </lineage>
</organism>
<dbReference type="InterPro" id="IPR027417">
    <property type="entry name" value="P-loop_NTPase"/>
</dbReference>
<feature type="region of interest" description="Disordered" evidence="3">
    <location>
        <begin position="1"/>
        <end position="21"/>
    </location>
</feature>
<dbReference type="InterPro" id="IPR036388">
    <property type="entry name" value="WH-like_DNA-bd_sf"/>
</dbReference>
<evidence type="ECO:0000313" key="5">
    <source>
        <dbReference type="EMBL" id="RZS60201.1"/>
    </source>
</evidence>
<dbReference type="PRINTS" id="PR00038">
    <property type="entry name" value="HTHLUXR"/>
</dbReference>
<dbReference type="GO" id="GO:0006355">
    <property type="term" value="P:regulation of DNA-templated transcription"/>
    <property type="evidence" value="ECO:0007669"/>
    <property type="project" value="InterPro"/>
</dbReference>
<keyword evidence="1" id="KW-0547">Nucleotide-binding</keyword>
<keyword evidence="6" id="KW-1185">Reference proteome</keyword>
<name>A0A4Q7LZH0_9MICO</name>
<dbReference type="InterPro" id="IPR000792">
    <property type="entry name" value="Tscrpt_reg_LuxR_C"/>
</dbReference>
<dbReference type="SUPFAM" id="SSF46894">
    <property type="entry name" value="C-terminal effector domain of the bipartite response regulators"/>
    <property type="match status" value="1"/>
</dbReference>
<evidence type="ECO:0000256" key="1">
    <source>
        <dbReference type="ARBA" id="ARBA00022741"/>
    </source>
</evidence>
<feature type="compositionally biased region" description="Basic and acidic residues" evidence="3">
    <location>
        <begin position="1"/>
        <end position="16"/>
    </location>
</feature>
<dbReference type="SMART" id="SM00421">
    <property type="entry name" value="HTH_LUXR"/>
    <property type="match status" value="1"/>
</dbReference>
<dbReference type="Gene3D" id="1.10.10.10">
    <property type="entry name" value="Winged helix-like DNA-binding domain superfamily/Winged helix DNA-binding domain"/>
    <property type="match status" value="1"/>
</dbReference>
<dbReference type="Pfam" id="PF00196">
    <property type="entry name" value="GerE"/>
    <property type="match status" value="1"/>
</dbReference>
<proteinExistence type="predicted"/>
<dbReference type="PROSITE" id="PS50043">
    <property type="entry name" value="HTH_LUXR_2"/>
    <property type="match status" value="1"/>
</dbReference>
<evidence type="ECO:0000313" key="6">
    <source>
        <dbReference type="Proteomes" id="UP000293852"/>
    </source>
</evidence>
<sequence>MSQDGERAPRASREGGPRLFGRRSEQSSLLGLLAVARRGSSAALVVRGEPGMGKSALLDVAAAAADGFRTLRVTGAQSEMELPYSALHQFCAPMLDAYGALPEPQRAALHVALGRATGPAPDQLVVGLAVLNLLAASAADAPILCLVDDAQWVDAASAQAIVFATRRLVAEPVAVLATTRAVVDRSAFRSLPSVTLGGLGRTDAAALLEASVHGRLDPQVSDRVLSEAGGNPLAITTFGRSATLTDTAGGFGLPSAVQITDRIEASFREEMAELAPPAQQLLVLAAADPTGDPALLWRAVGKAGLEIGVDQLEAAASLLSVDTWVRFRHPLVRSAAYRSATPRQRVQAHLALAAATDPRTDPDRRAWHAARGTVRPDERVALELETSAERARARGGVAASAAFLEQSALLTPDPERRSSRLLASAQRRFEAGGTNAALDLLARAEGGPLQPLQTARVERLRAQIAFVTHRGPGTTAQILDAARRLEPLDRSLARETYLEALASATVAGRLADPVGLRDVALAARDAPPPDGPTRAPDLLMDGLALTVTGGHAAGATAVRRALEAFGADDLDPRDGLRWLWFASHVALAVWDDAAWDELSRKHVALARDAGALAILPIALNTRVGVAAGTGEFAEAVRALDEVAALSEVTDAPISRYVSLAVLALQGADEAASAVEVARTEAAASGEGIGLTVAAWAGAVTGNALGRYGEAAGEAMVACANPEELWSSGFGAVELIEAAARSGQGERARVAMRRVEEATANAGTRFAAGMAARCRALVTPGPDAENWYRTAVEELSGTRVRVELARAHLLYGEWLRRARRRSAARRELTAAHGMFTSMGMRAFGRRAAQELVACGLPTPASVGPTSLGLTPQEARVARLARERLTNPEIGARLYISPRTVEYHLGNVFAKLGISSRHELARALHQE</sequence>
<dbReference type="Pfam" id="PF13191">
    <property type="entry name" value="AAA_16"/>
    <property type="match status" value="1"/>
</dbReference>
<keyword evidence="2" id="KW-0067">ATP-binding</keyword>
<dbReference type="GO" id="GO:0005524">
    <property type="term" value="F:ATP binding"/>
    <property type="evidence" value="ECO:0007669"/>
    <property type="project" value="UniProtKB-KW"/>
</dbReference>
<dbReference type="AlphaFoldDB" id="A0A4Q7LZH0"/>
<protein>
    <submittedName>
        <fullName evidence="5">Regulatory LuxR family protein</fullName>
    </submittedName>
</protein>
<dbReference type="Proteomes" id="UP000293852">
    <property type="component" value="Unassembled WGS sequence"/>
</dbReference>
<accession>A0A4Q7LZH0</accession>
<evidence type="ECO:0000256" key="2">
    <source>
        <dbReference type="ARBA" id="ARBA00022840"/>
    </source>
</evidence>
<dbReference type="GO" id="GO:0003677">
    <property type="term" value="F:DNA binding"/>
    <property type="evidence" value="ECO:0007669"/>
    <property type="project" value="InterPro"/>
</dbReference>